<dbReference type="Proteomes" id="UP001165492">
    <property type="component" value="Unassembled WGS sequence"/>
</dbReference>
<dbReference type="NCBIfam" id="TIGR01439">
    <property type="entry name" value="lp_hng_hel_AbrB"/>
    <property type="match status" value="1"/>
</dbReference>
<sequence length="112" mass="12776">MIEYDVTISSKGQFVLPKEVRDKFKLSAGSKVKIIVDGETITLKPRTIADELEDLVLADIVKNGDDITKEIIQKYQTKLNKAFDIMIAEAEQEYSRKEYVPLAKLKQENENV</sequence>
<keyword evidence="1 3" id="KW-0238">DNA-binding</keyword>
<dbReference type="EMBL" id="JAJHJB010000089">
    <property type="protein sequence ID" value="MCC5468654.1"/>
    <property type="molecule type" value="Genomic_DNA"/>
</dbReference>
<evidence type="ECO:0000256" key="1">
    <source>
        <dbReference type="PROSITE-ProRule" id="PRU01076"/>
    </source>
</evidence>
<dbReference type="RefSeq" id="WP_229537517.1">
    <property type="nucleotide sequence ID" value="NZ_JAJHJB010000089.1"/>
</dbReference>
<evidence type="ECO:0000259" key="2">
    <source>
        <dbReference type="PROSITE" id="PS51740"/>
    </source>
</evidence>
<proteinExistence type="predicted"/>
<dbReference type="InterPro" id="IPR007159">
    <property type="entry name" value="SpoVT-AbrB_dom"/>
</dbReference>
<protein>
    <submittedName>
        <fullName evidence="3">AbrB/MazE/SpoVT family DNA-binding domain-containing protein</fullName>
    </submittedName>
</protein>
<name>A0ABS8I202_9FIRM</name>
<gene>
    <name evidence="3" type="ORF">LMF89_25290</name>
</gene>
<feature type="domain" description="SpoVT-AbrB" evidence="2">
    <location>
        <begin position="3"/>
        <end position="48"/>
    </location>
</feature>
<comment type="caution">
    <text evidence="3">The sequence shown here is derived from an EMBL/GenBank/DDBJ whole genome shotgun (WGS) entry which is preliminary data.</text>
</comment>
<dbReference type="SUPFAM" id="SSF89447">
    <property type="entry name" value="AbrB/MazE/MraZ-like"/>
    <property type="match status" value="1"/>
</dbReference>
<organism evidence="3 4">
    <name type="scientific">Pelosinus baikalensis</name>
    <dbReference type="NCBI Taxonomy" id="2892015"/>
    <lineage>
        <taxon>Bacteria</taxon>
        <taxon>Bacillati</taxon>
        <taxon>Bacillota</taxon>
        <taxon>Negativicutes</taxon>
        <taxon>Selenomonadales</taxon>
        <taxon>Sporomusaceae</taxon>
        <taxon>Pelosinus</taxon>
    </lineage>
</organism>
<dbReference type="InterPro" id="IPR037914">
    <property type="entry name" value="SpoVT-AbrB_sf"/>
</dbReference>
<dbReference type="Gene3D" id="2.10.260.10">
    <property type="match status" value="1"/>
</dbReference>
<reference evidence="3" key="1">
    <citation type="submission" date="2021-11" db="EMBL/GenBank/DDBJ databases">
        <title>Description of a new species Pelosinus isolated from the bottom sediments of Lake Baikal.</title>
        <authorList>
            <person name="Zakharyuk A."/>
        </authorList>
    </citation>
    <scope>NUCLEOTIDE SEQUENCE</scope>
    <source>
        <strain evidence="3">Bkl1</strain>
    </source>
</reference>
<dbReference type="PROSITE" id="PS51740">
    <property type="entry name" value="SPOVT_ABRB"/>
    <property type="match status" value="1"/>
</dbReference>
<dbReference type="GO" id="GO:0003677">
    <property type="term" value="F:DNA binding"/>
    <property type="evidence" value="ECO:0007669"/>
    <property type="project" value="UniProtKB-KW"/>
</dbReference>
<keyword evidence="4" id="KW-1185">Reference proteome</keyword>
<evidence type="ECO:0000313" key="4">
    <source>
        <dbReference type="Proteomes" id="UP001165492"/>
    </source>
</evidence>
<evidence type="ECO:0000313" key="3">
    <source>
        <dbReference type="EMBL" id="MCC5468654.1"/>
    </source>
</evidence>
<accession>A0ABS8I202</accession>
<dbReference type="SMART" id="SM00966">
    <property type="entry name" value="SpoVT_AbrB"/>
    <property type="match status" value="1"/>
</dbReference>
<dbReference type="Pfam" id="PF04014">
    <property type="entry name" value="MazE_antitoxin"/>
    <property type="match status" value="1"/>
</dbReference>